<feature type="signal peptide" evidence="2">
    <location>
        <begin position="1"/>
        <end position="23"/>
    </location>
</feature>
<accession>A0A7G8PW69</accession>
<dbReference type="Pfam" id="PF18962">
    <property type="entry name" value="Por_Secre_tail"/>
    <property type="match status" value="1"/>
</dbReference>
<dbReference type="SUPFAM" id="SSF63825">
    <property type="entry name" value="YWTD domain"/>
    <property type="match status" value="1"/>
</dbReference>
<protein>
    <recommendedName>
        <fullName evidence="3">Secretion system C-terminal sorting domain-containing protein</fullName>
    </recommendedName>
</protein>
<evidence type="ECO:0000259" key="3">
    <source>
        <dbReference type="Pfam" id="PF18962"/>
    </source>
</evidence>
<sequence>MKKNTLICSMVWLVSCVFGFAQIQPSQPTLEDLLYRLQENHMGSISEIFTSEEIERLQGHFNAQNPAEESQRVVNHFKFFTTENTKGNFSSINPQNLGMTELIAPSPLNEFEGAGALQLDGESVVVVDNGNNFYHVYPNGDYEFIAQIMPQNGQSFTGLEFASDGTLYGIATDGMGSTRLYEIDEATFTAIPVGGDNGLVVGIALGRDANNELYSYDIDSDMVYRINRLTGLTTLLGSLGFDSNFGQGMSYNEEDGQLYISAFNNGTFKPELRTVNTTTGLSALVGTIVPSMTLQFAYMTAYDPTLGISENGILDLAVYPNPASNQVKITSSVSMNEIIIYNTLGQELIRKSIDGTEIILDISELSSGIYLLSVFSGDASSTRRLVKQ</sequence>
<dbReference type="NCBIfam" id="TIGR04183">
    <property type="entry name" value="Por_Secre_tail"/>
    <property type="match status" value="1"/>
</dbReference>
<feature type="domain" description="Secretion system C-terminal sorting" evidence="3">
    <location>
        <begin position="318"/>
        <end position="386"/>
    </location>
</feature>
<gene>
    <name evidence="4" type="ORF">ALE3EI_2038</name>
</gene>
<dbReference type="PROSITE" id="PS51257">
    <property type="entry name" value="PROKAR_LIPOPROTEIN"/>
    <property type="match status" value="1"/>
</dbReference>
<dbReference type="EMBL" id="CP052909">
    <property type="protein sequence ID" value="QNJ98585.1"/>
    <property type="molecule type" value="Genomic_DNA"/>
</dbReference>
<feature type="chain" id="PRO_5029020572" description="Secretion system C-terminal sorting domain-containing protein" evidence="2">
    <location>
        <begin position="24"/>
        <end position="388"/>
    </location>
</feature>
<dbReference type="RefSeq" id="WP_186988351.1">
    <property type="nucleotide sequence ID" value="NZ_CP052909.1"/>
</dbReference>
<keyword evidence="1 2" id="KW-0732">Signal</keyword>
<keyword evidence="5" id="KW-1185">Reference proteome</keyword>
<organism evidence="4 5">
    <name type="scientific">Constantimarinum furrinae</name>
    <dbReference type="NCBI Taxonomy" id="2562285"/>
    <lineage>
        <taxon>Bacteria</taxon>
        <taxon>Pseudomonadati</taxon>
        <taxon>Bacteroidota</taxon>
        <taxon>Flavobacteriia</taxon>
        <taxon>Flavobacteriales</taxon>
        <taxon>Flavobacteriaceae</taxon>
        <taxon>Altibacter/Constantimarinum group</taxon>
        <taxon>Constantimarinum</taxon>
    </lineage>
</organism>
<dbReference type="KEGG" id="alti:ALE3EI_2038"/>
<dbReference type="Proteomes" id="UP000515514">
    <property type="component" value="Chromosome"/>
</dbReference>
<name>A0A7G8PW69_9FLAO</name>
<evidence type="ECO:0000313" key="5">
    <source>
        <dbReference type="Proteomes" id="UP000515514"/>
    </source>
</evidence>
<evidence type="ECO:0000256" key="1">
    <source>
        <dbReference type="ARBA" id="ARBA00022729"/>
    </source>
</evidence>
<evidence type="ECO:0000313" key="4">
    <source>
        <dbReference type="EMBL" id="QNJ98585.1"/>
    </source>
</evidence>
<dbReference type="InterPro" id="IPR026444">
    <property type="entry name" value="Secre_tail"/>
</dbReference>
<proteinExistence type="predicted"/>
<dbReference type="AlphaFoldDB" id="A0A7G8PW69"/>
<dbReference type="InterPro" id="IPR015943">
    <property type="entry name" value="WD40/YVTN_repeat-like_dom_sf"/>
</dbReference>
<evidence type="ECO:0000256" key="2">
    <source>
        <dbReference type="SAM" id="SignalP"/>
    </source>
</evidence>
<dbReference type="Gene3D" id="2.130.10.10">
    <property type="entry name" value="YVTN repeat-like/Quinoprotein amine dehydrogenase"/>
    <property type="match status" value="1"/>
</dbReference>
<reference evidence="4 5" key="1">
    <citation type="submission" date="2020-04" db="EMBL/GenBank/DDBJ databases">
        <title>Genome sequence of Altibacter aquimarinus strain ALE3EI.</title>
        <authorList>
            <person name="Oh H.-M."/>
            <person name="Jang D."/>
        </authorList>
    </citation>
    <scope>NUCLEOTIDE SEQUENCE [LARGE SCALE GENOMIC DNA]</scope>
    <source>
        <strain evidence="4 5">ALE3EI</strain>
    </source>
</reference>